<organism evidence="1 2">
    <name type="scientific">Lacipirellula limnantheis</name>
    <dbReference type="NCBI Taxonomy" id="2528024"/>
    <lineage>
        <taxon>Bacteria</taxon>
        <taxon>Pseudomonadati</taxon>
        <taxon>Planctomycetota</taxon>
        <taxon>Planctomycetia</taxon>
        <taxon>Pirellulales</taxon>
        <taxon>Lacipirellulaceae</taxon>
        <taxon>Lacipirellula</taxon>
    </lineage>
</organism>
<dbReference type="InterPro" id="IPR013406">
    <property type="entry name" value="CHP02574_addiction_mod"/>
</dbReference>
<gene>
    <name evidence="1" type="ORF">I41_06000</name>
</gene>
<dbReference type="AlphaFoldDB" id="A0A517TSV8"/>
<dbReference type="EMBL" id="CP036339">
    <property type="protein sequence ID" value="QDT71443.1"/>
    <property type="molecule type" value="Genomic_DNA"/>
</dbReference>
<dbReference type="Pfam" id="PF09720">
    <property type="entry name" value="Unstab_antitox"/>
    <property type="match status" value="1"/>
</dbReference>
<sequence length="79" mass="8996">MDSQPTIFDLGIDQWSVDARLRLIDEIRESLPAGAGEESSEEWSDELKQLIDERLAAAEANPEASRPWREVMAELKARR</sequence>
<dbReference type="RefSeq" id="WP_145430715.1">
    <property type="nucleotide sequence ID" value="NZ_CP036339.1"/>
</dbReference>
<evidence type="ECO:0000313" key="2">
    <source>
        <dbReference type="Proteomes" id="UP000317909"/>
    </source>
</evidence>
<keyword evidence="2" id="KW-1185">Reference proteome</keyword>
<protein>
    <submittedName>
        <fullName evidence="1">Addiction module component</fullName>
    </submittedName>
</protein>
<reference evidence="1 2" key="1">
    <citation type="submission" date="2019-02" db="EMBL/GenBank/DDBJ databases">
        <title>Deep-cultivation of Planctomycetes and their phenomic and genomic characterization uncovers novel biology.</title>
        <authorList>
            <person name="Wiegand S."/>
            <person name="Jogler M."/>
            <person name="Boedeker C."/>
            <person name="Pinto D."/>
            <person name="Vollmers J."/>
            <person name="Rivas-Marin E."/>
            <person name="Kohn T."/>
            <person name="Peeters S.H."/>
            <person name="Heuer A."/>
            <person name="Rast P."/>
            <person name="Oberbeckmann S."/>
            <person name="Bunk B."/>
            <person name="Jeske O."/>
            <person name="Meyerdierks A."/>
            <person name="Storesund J.E."/>
            <person name="Kallscheuer N."/>
            <person name="Luecker S."/>
            <person name="Lage O.M."/>
            <person name="Pohl T."/>
            <person name="Merkel B.J."/>
            <person name="Hornburger P."/>
            <person name="Mueller R.-W."/>
            <person name="Bruemmer F."/>
            <person name="Labrenz M."/>
            <person name="Spormann A.M."/>
            <person name="Op den Camp H."/>
            <person name="Overmann J."/>
            <person name="Amann R."/>
            <person name="Jetten M.S.M."/>
            <person name="Mascher T."/>
            <person name="Medema M.H."/>
            <person name="Devos D.P."/>
            <person name="Kaster A.-K."/>
            <person name="Ovreas L."/>
            <person name="Rohde M."/>
            <person name="Galperin M.Y."/>
            <person name="Jogler C."/>
        </authorList>
    </citation>
    <scope>NUCLEOTIDE SEQUENCE [LARGE SCALE GENOMIC DNA]</scope>
    <source>
        <strain evidence="1 2">I41</strain>
    </source>
</reference>
<dbReference type="Proteomes" id="UP000317909">
    <property type="component" value="Chromosome"/>
</dbReference>
<dbReference type="OrthoDB" id="283760at2"/>
<evidence type="ECO:0000313" key="1">
    <source>
        <dbReference type="EMBL" id="QDT71443.1"/>
    </source>
</evidence>
<proteinExistence type="predicted"/>
<accession>A0A517TSV8</accession>
<name>A0A517TSV8_9BACT</name>
<dbReference type="KEGG" id="llh:I41_06000"/>